<dbReference type="RefSeq" id="WP_094026639.1">
    <property type="nucleotide sequence ID" value="NZ_NGAF01000011.1"/>
</dbReference>
<keyword evidence="2" id="KW-1185">Reference proteome</keyword>
<sequence>MPYSPIDEDALLALPGICDLSQIELAHDLMQHHRTCRIDQCAWKQVAYRTLVHFRRVEPPRLSPRERAHRRGVEFPVGSGVSGSSRPNVVPIETFQQVLAGLTELANNMHPNVFRDR</sequence>
<name>A0A231H2A3_9NOCA</name>
<accession>A0A231H2A3</accession>
<evidence type="ECO:0000313" key="2">
    <source>
        <dbReference type="Proteomes" id="UP000215506"/>
    </source>
</evidence>
<dbReference type="AlphaFoldDB" id="A0A231H2A3"/>
<protein>
    <submittedName>
        <fullName evidence="1">Uncharacterized protein</fullName>
    </submittedName>
</protein>
<organism evidence="1 2">
    <name type="scientific">Nocardia cerradoensis</name>
    <dbReference type="NCBI Taxonomy" id="85688"/>
    <lineage>
        <taxon>Bacteria</taxon>
        <taxon>Bacillati</taxon>
        <taxon>Actinomycetota</taxon>
        <taxon>Actinomycetes</taxon>
        <taxon>Mycobacteriales</taxon>
        <taxon>Nocardiaceae</taxon>
        <taxon>Nocardia</taxon>
    </lineage>
</organism>
<dbReference type="Proteomes" id="UP000215506">
    <property type="component" value="Unassembled WGS sequence"/>
</dbReference>
<comment type="caution">
    <text evidence="1">The sequence shown here is derived from an EMBL/GenBank/DDBJ whole genome shotgun (WGS) entry which is preliminary data.</text>
</comment>
<evidence type="ECO:0000313" key="1">
    <source>
        <dbReference type="EMBL" id="OXR42974.1"/>
    </source>
</evidence>
<gene>
    <name evidence="1" type="ORF">B7C42_04860</name>
</gene>
<dbReference type="EMBL" id="NGAF01000011">
    <property type="protein sequence ID" value="OXR42974.1"/>
    <property type="molecule type" value="Genomic_DNA"/>
</dbReference>
<proteinExistence type="predicted"/>
<reference evidence="1 2" key="1">
    <citation type="submission" date="2017-07" db="EMBL/GenBank/DDBJ databases">
        <title>First draft Genome Sequence of Nocardia cerradoensis isolated from human infection.</title>
        <authorList>
            <person name="Carrasco G."/>
        </authorList>
    </citation>
    <scope>NUCLEOTIDE SEQUENCE [LARGE SCALE GENOMIC DNA]</scope>
    <source>
        <strain evidence="1 2">CNM20130759</strain>
    </source>
</reference>